<dbReference type="InterPro" id="IPR000979">
    <property type="entry name" value="Phosphodiesterase_MJ0936/Vps29"/>
</dbReference>
<comment type="similarity">
    <text evidence="1 2">Belongs to the metallophosphoesterase superfamily. YfcE family.</text>
</comment>
<keyword evidence="5" id="KW-1185">Reference proteome</keyword>
<dbReference type="NCBIfam" id="TIGR00040">
    <property type="entry name" value="yfcE"/>
    <property type="match status" value="1"/>
</dbReference>
<dbReference type="Pfam" id="PF12850">
    <property type="entry name" value="Metallophos_2"/>
    <property type="match status" value="1"/>
</dbReference>
<sequence length="184" mass="20949">MKIGIISDSHGAFGDFKKAYDFLEDADYILHLGDVLYHGPRNDLPDGYDPKSLAELIKNDDRFIFIKGNCDSEVDEMVTAKKIEDKYLLLEFDNFKFLLSHGHRKNINSEISGAESKGYDGFFYGHTHVKRLEKDKILVLNPGSTSIPKDCCKSFALYEDGTFYLYNLEDLSIIKLVKMAGEDE</sequence>
<evidence type="ECO:0000259" key="3">
    <source>
        <dbReference type="Pfam" id="PF12850"/>
    </source>
</evidence>
<keyword evidence="2" id="KW-0479">Metal-binding</keyword>
<dbReference type="InterPro" id="IPR024654">
    <property type="entry name" value="Calcineurin-like_PHP_lpxH"/>
</dbReference>
<evidence type="ECO:0000313" key="5">
    <source>
        <dbReference type="Proteomes" id="UP001357733"/>
    </source>
</evidence>
<comment type="cofactor">
    <cofactor evidence="2">
        <name>a divalent metal cation</name>
        <dbReference type="ChEBI" id="CHEBI:60240"/>
    </cofactor>
</comment>
<dbReference type="PANTHER" id="PTHR43165">
    <property type="entry name" value="METALLOPHOSPHOESTERASE"/>
    <property type="match status" value="1"/>
</dbReference>
<keyword evidence="4" id="KW-0378">Hydrolase</keyword>
<dbReference type="RefSeq" id="WP_324618801.1">
    <property type="nucleotide sequence ID" value="NZ_JAYKOT010000001.1"/>
</dbReference>
<feature type="domain" description="Calcineurin-like phosphoesterase" evidence="3">
    <location>
        <begin position="1"/>
        <end position="157"/>
    </location>
</feature>
<dbReference type="Gene3D" id="3.60.21.10">
    <property type="match status" value="1"/>
</dbReference>
<dbReference type="SUPFAM" id="SSF56300">
    <property type="entry name" value="Metallo-dependent phosphatases"/>
    <property type="match status" value="1"/>
</dbReference>
<evidence type="ECO:0000313" key="4">
    <source>
        <dbReference type="EMBL" id="MEB3428770.1"/>
    </source>
</evidence>
<reference evidence="4 5" key="1">
    <citation type="submission" date="2024-01" db="EMBL/GenBank/DDBJ databases">
        <title>Complete genome sequence of Citroniella saccharovorans strain M6.X9, isolated from human fecal sample.</title>
        <authorList>
            <person name="Cheng G."/>
            <person name="Westerholm M."/>
            <person name="Schnurer A."/>
        </authorList>
    </citation>
    <scope>NUCLEOTIDE SEQUENCE [LARGE SCALE GENOMIC DNA]</scope>
    <source>
        <strain evidence="4 5">DSM 29873</strain>
    </source>
</reference>
<evidence type="ECO:0000256" key="2">
    <source>
        <dbReference type="RuleBase" id="RU362039"/>
    </source>
</evidence>
<dbReference type="AlphaFoldDB" id="A0AAW9MS29"/>
<proteinExistence type="inferred from homology"/>
<dbReference type="PANTHER" id="PTHR43165:SF1">
    <property type="entry name" value="PHOSPHODIESTERASE MJ0936"/>
    <property type="match status" value="1"/>
</dbReference>
<comment type="caution">
    <text evidence="4">The sequence shown here is derived from an EMBL/GenBank/DDBJ whole genome shotgun (WGS) entry which is preliminary data.</text>
</comment>
<accession>A0AAW9MS29</accession>
<dbReference type="NCBIfam" id="NF006988">
    <property type="entry name" value="PRK09453.1"/>
    <property type="match status" value="1"/>
</dbReference>
<organism evidence="4 5">
    <name type="scientific">Citroniella saccharovorans</name>
    <dbReference type="NCBI Taxonomy" id="2053367"/>
    <lineage>
        <taxon>Bacteria</taxon>
        <taxon>Bacillati</taxon>
        <taxon>Bacillota</taxon>
        <taxon>Tissierellia</taxon>
        <taxon>Tissierellales</taxon>
        <taxon>Peptoniphilaceae</taxon>
        <taxon>Citroniella</taxon>
    </lineage>
</organism>
<dbReference type="Proteomes" id="UP001357733">
    <property type="component" value="Unassembled WGS sequence"/>
</dbReference>
<gene>
    <name evidence="4" type="primary">yfcE</name>
    <name evidence="4" type="ORF">VLK81_01820</name>
</gene>
<dbReference type="InterPro" id="IPR041802">
    <property type="entry name" value="MPP_YfcE"/>
</dbReference>
<dbReference type="InterPro" id="IPR053193">
    <property type="entry name" value="MetalloPDE_YfcE-like"/>
</dbReference>
<protein>
    <recommendedName>
        <fullName evidence="2">Phosphoesterase</fullName>
        <ecNumber evidence="2">3.1.4.-</ecNumber>
    </recommendedName>
</protein>
<dbReference type="EC" id="3.1.4.-" evidence="2"/>
<dbReference type="GO" id="GO:0016787">
    <property type="term" value="F:hydrolase activity"/>
    <property type="evidence" value="ECO:0007669"/>
    <property type="project" value="UniProtKB-UniRule"/>
</dbReference>
<dbReference type="EMBL" id="JAYKOT010000001">
    <property type="protein sequence ID" value="MEB3428770.1"/>
    <property type="molecule type" value="Genomic_DNA"/>
</dbReference>
<evidence type="ECO:0000256" key="1">
    <source>
        <dbReference type="ARBA" id="ARBA00008950"/>
    </source>
</evidence>
<name>A0AAW9MS29_9FIRM</name>
<dbReference type="InterPro" id="IPR029052">
    <property type="entry name" value="Metallo-depent_PP-like"/>
</dbReference>
<dbReference type="GO" id="GO:0046872">
    <property type="term" value="F:metal ion binding"/>
    <property type="evidence" value="ECO:0007669"/>
    <property type="project" value="UniProtKB-KW"/>
</dbReference>
<dbReference type="CDD" id="cd00841">
    <property type="entry name" value="MPP_YfcE"/>
    <property type="match status" value="1"/>
</dbReference>